<gene>
    <name evidence="1" type="ORF">I5I61_18735</name>
</gene>
<keyword evidence="2" id="KW-1185">Reference proteome</keyword>
<proteinExistence type="predicted"/>
<comment type="caution">
    <text evidence="1">The sequence shown here is derived from an EMBL/GenBank/DDBJ whole genome shotgun (WGS) entry which is preliminary data.</text>
</comment>
<name>A0ABS0KN69_PSENT</name>
<evidence type="ECO:0000313" key="1">
    <source>
        <dbReference type="EMBL" id="MBG6289495.1"/>
    </source>
</evidence>
<dbReference type="EMBL" id="JADTFC010000050">
    <property type="protein sequence ID" value="MBG6289495.1"/>
    <property type="molecule type" value="Genomic_DNA"/>
</dbReference>
<protein>
    <submittedName>
        <fullName evidence="1">Uncharacterized protein</fullName>
    </submittedName>
</protein>
<organism evidence="1 2">
    <name type="scientific">Pseudomonas nitroreducens</name>
    <dbReference type="NCBI Taxonomy" id="46680"/>
    <lineage>
        <taxon>Bacteria</taxon>
        <taxon>Pseudomonadati</taxon>
        <taxon>Pseudomonadota</taxon>
        <taxon>Gammaproteobacteria</taxon>
        <taxon>Pseudomonadales</taxon>
        <taxon>Pseudomonadaceae</taxon>
        <taxon>Pseudomonas</taxon>
    </lineage>
</organism>
<evidence type="ECO:0000313" key="2">
    <source>
        <dbReference type="Proteomes" id="UP000608450"/>
    </source>
</evidence>
<dbReference type="Proteomes" id="UP000608450">
    <property type="component" value="Unassembled WGS sequence"/>
</dbReference>
<accession>A0ABS0KN69</accession>
<dbReference type="RefSeq" id="WP_196913081.1">
    <property type="nucleotide sequence ID" value="NZ_JADTFC010000050.1"/>
</dbReference>
<sequence>MARQRLTADDYAAMAVAAAEMAERSVGIRKEMNKALQQHYRAVASRAVGQ</sequence>
<reference evidence="1 2" key="1">
    <citation type="submission" date="2020-11" db="EMBL/GenBank/DDBJ databases">
        <title>Enhanced detection system for hospital associated transmission using whole genome sequencing surveillance.</title>
        <authorList>
            <person name="Harrison L.H."/>
            <person name="Van Tyne D."/>
            <person name="Marsh J.W."/>
            <person name="Griffith M.P."/>
            <person name="Snyder D.J."/>
            <person name="Cooper V.S."/>
            <person name="Mustapha M."/>
        </authorList>
    </citation>
    <scope>NUCLEOTIDE SEQUENCE [LARGE SCALE GENOMIC DNA]</scope>
    <source>
        <strain evidence="1 2">PSA00705</strain>
    </source>
</reference>